<feature type="transmembrane region" description="Helical" evidence="6">
    <location>
        <begin position="330"/>
        <end position="352"/>
    </location>
</feature>
<feature type="transmembrane region" description="Helical" evidence="6">
    <location>
        <begin position="95"/>
        <end position="114"/>
    </location>
</feature>
<keyword evidence="9" id="KW-1185">Reference proteome</keyword>
<feature type="transmembrane region" description="Helical" evidence="6">
    <location>
        <begin position="432"/>
        <end position="452"/>
    </location>
</feature>
<evidence type="ECO:0000259" key="7">
    <source>
        <dbReference type="PROSITE" id="PS50850"/>
    </source>
</evidence>
<feature type="transmembrane region" description="Helical" evidence="6">
    <location>
        <begin position="402"/>
        <end position="420"/>
    </location>
</feature>
<dbReference type="InterPro" id="IPR011701">
    <property type="entry name" value="MFS"/>
</dbReference>
<evidence type="ECO:0000313" key="9">
    <source>
        <dbReference type="Proteomes" id="UP001595722"/>
    </source>
</evidence>
<dbReference type="InterPro" id="IPR020846">
    <property type="entry name" value="MFS_dom"/>
</dbReference>
<organism evidence="8 9">
    <name type="scientific">Bacterioplanoides pacificum</name>
    <dbReference type="NCBI Taxonomy" id="1171596"/>
    <lineage>
        <taxon>Bacteria</taxon>
        <taxon>Pseudomonadati</taxon>
        <taxon>Pseudomonadota</taxon>
        <taxon>Gammaproteobacteria</taxon>
        <taxon>Oceanospirillales</taxon>
        <taxon>Oceanospirillaceae</taxon>
        <taxon>Bacterioplanoides</taxon>
    </lineage>
</organism>
<dbReference type="RefSeq" id="WP_376868066.1">
    <property type="nucleotide sequence ID" value="NZ_JBHRYB010000015.1"/>
</dbReference>
<proteinExistence type="predicted"/>
<accession>A0ABV7VXY8</accession>
<sequence>MMALSRSAGSWREALLVYFRKPVIVIALLGFSAGLPFLLVFTTLTAWLRLEGIERTSIGFFAWVGLTYSVKIFWAPVVDRLKIPLLTKAFGQRRSWILIGQLGIVAGLLVMSHWHPPQSLLWLAAAAVLVAFSSATQDIALDAYRIEIVKDTMQGAMSAAYIFGYRLALLVAGAGALYLASWGDWPTAYSIMAALAALMVLVTLWADATVRKSAQQRAADEALMVDQVMGRPMHLAQRPAWQRWLLGAVICPFLEFFQRNGAFALLILLFIALFRLSDITMGIMANPFYIDLGYSEEEMANVAKIFGFFMTIAGSALCGVLVVRYGILRPLLLGAVLVSATNLLFALLAVQAGLDMGTQLKPSLAWLALVISADNLSGGIASTAFIAYLSSLTNRSYTATQYALFSSLMTLPGKFISGFSGWVVDSSGYTEFFILASVLGIPAIALVVVLMWHHRQEEQQKRSAEL</sequence>
<name>A0ABV7VXY8_9GAMM</name>
<dbReference type="PROSITE" id="PS50850">
    <property type="entry name" value="MFS"/>
    <property type="match status" value="1"/>
</dbReference>
<feature type="transmembrane region" description="Helical" evidence="6">
    <location>
        <begin position="262"/>
        <end position="285"/>
    </location>
</feature>
<keyword evidence="3 6" id="KW-0812">Transmembrane</keyword>
<evidence type="ECO:0000256" key="3">
    <source>
        <dbReference type="ARBA" id="ARBA00022692"/>
    </source>
</evidence>
<evidence type="ECO:0000256" key="2">
    <source>
        <dbReference type="ARBA" id="ARBA00022448"/>
    </source>
</evidence>
<keyword evidence="5 6" id="KW-0472">Membrane</keyword>
<dbReference type="SUPFAM" id="SSF103473">
    <property type="entry name" value="MFS general substrate transporter"/>
    <property type="match status" value="1"/>
</dbReference>
<comment type="caution">
    <text evidence="8">The sequence shown here is derived from an EMBL/GenBank/DDBJ whole genome shotgun (WGS) entry which is preliminary data.</text>
</comment>
<evidence type="ECO:0000256" key="5">
    <source>
        <dbReference type="ARBA" id="ARBA00023136"/>
    </source>
</evidence>
<evidence type="ECO:0000256" key="1">
    <source>
        <dbReference type="ARBA" id="ARBA00004141"/>
    </source>
</evidence>
<dbReference type="PANTHER" id="PTHR12778">
    <property type="entry name" value="SOLUTE CARRIER FAMILY 33 ACETYL-COA TRANSPORTER -RELATED"/>
    <property type="match status" value="1"/>
</dbReference>
<gene>
    <name evidence="8" type="ORF">ACFOMG_15865</name>
</gene>
<feature type="transmembrane region" description="Helical" evidence="6">
    <location>
        <begin position="187"/>
        <end position="206"/>
    </location>
</feature>
<evidence type="ECO:0000256" key="6">
    <source>
        <dbReference type="SAM" id="Phobius"/>
    </source>
</evidence>
<dbReference type="EMBL" id="JBHRYB010000015">
    <property type="protein sequence ID" value="MFC3681582.1"/>
    <property type="molecule type" value="Genomic_DNA"/>
</dbReference>
<feature type="transmembrane region" description="Helical" evidence="6">
    <location>
        <begin position="162"/>
        <end position="181"/>
    </location>
</feature>
<feature type="transmembrane region" description="Helical" evidence="6">
    <location>
        <begin position="56"/>
        <end position="74"/>
    </location>
</feature>
<dbReference type="NCBIfam" id="TIGR00901">
    <property type="entry name" value="2A0125"/>
    <property type="match status" value="1"/>
</dbReference>
<feature type="transmembrane region" description="Helical" evidence="6">
    <location>
        <begin position="21"/>
        <end position="44"/>
    </location>
</feature>
<dbReference type="PANTHER" id="PTHR12778:SF10">
    <property type="entry name" value="MAJOR FACILITATOR SUPERFAMILY DOMAIN-CONTAINING PROTEIN 3"/>
    <property type="match status" value="1"/>
</dbReference>
<reference evidence="9" key="1">
    <citation type="journal article" date="2019" name="Int. J. Syst. Evol. Microbiol.">
        <title>The Global Catalogue of Microorganisms (GCM) 10K type strain sequencing project: providing services to taxonomists for standard genome sequencing and annotation.</title>
        <authorList>
            <consortium name="The Broad Institute Genomics Platform"/>
            <consortium name="The Broad Institute Genome Sequencing Center for Infectious Disease"/>
            <person name="Wu L."/>
            <person name="Ma J."/>
        </authorList>
    </citation>
    <scope>NUCLEOTIDE SEQUENCE [LARGE SCALE GENOMIC DNA]</scope>
    <source>
        <strain evidence="9">KCTC 42424</strain>
    </source>
</reference>
<dbReference type="Pfam" id="PF07690">
    <property type="entry name" value="MFS_1"/>
    <property type="match status" value="1"/>
</dbReference>
<evidence type="ECO:0000256" key="4">
    <source>
        <dbReference type="ARBA" id="ARBA00022989"/>
    </source>
</evidence>
<dbReference type="InterPro" id="IPR004752">
    <property type="entry name" value="AmpG_permease/AT-1"/>
</dbReference>
<keyword evidence="2" id="KW-0813">Transport</keyword>
<protein>
    <submittedName>
        <fullName evidence="8">AmpG family muropeptide MFS transporter</fullName>
    </submittedName>
</protein>
<feature type="domain" description="Major facilitator superfamily (MFS) profile" evidence="7">
    <location>
        <begin position="22"/>
        <end position="455"/>
    </location>
</feature>
<feature type="transmembrane region" description="Helical" evidence="6">
    <location>
        <begin position="364"/>
        <end position="390"/>
    </location>
</feature>
<comment type="subcellular location">
    <subcellularLocation>
        <location evidence="1">Membrane</location>
        <topology evidence="1">Multi-pass membrane protein</topology>
    </subcellularLocation>
</comment>
<feature type="transmembrane region" description="Helical" evidence="6">
    <location>
        <begin position="305"/>
        <end position="323"/>
    </location>
</feature>
<dbReference type="InterPro" id="IPR036259">
    <property type="entry name" value="MFS_trans_sf"/>
</dbReference>
<keyword evidence="4 6" id="KW-1133">Transmembrane helix</keyword>
<evidence type="ECO:0000313" key="8">
    <source>
        <dbReference type="EMBL" id="MFC3681582.1"/>
    </source>
</evidence>
<dbReference type="Gene3D" id="1.20.1250.20">
    <property type="entry name" value="MFS general substrate transporter like domains"/>
    <property type="match status" value="2"/>
</dbReference>
<dbReference type="Proteomes" id="UP001595722">
    <property type="component" value="Unassembled WGS sequence"/>
</dbReference>
<feature type="transmembrane region" description="Helical" evidence="6">
    <location>
        <begin position="120"/>
        <end position="141"/>
    </location>
</feature>